<evidence type="ECO:0000256" key="5">
    <source>
        <dbReference type="ARBA" id="ARBA00023136"/>
    </source>
</evidence>
<comment type="subcellular location">
    <subcellularLocation>
        <location evidence="1">Membrane</location>
        <topology evidence="1">Single-pass membrane protein</topology>
    </subcellularLocation>
</comment>
<evidence type="ECO:0000313" key="10">
    <source>
        <dbReference type="EMBL" id="KAA1126698.1"/>
    </source>
</evidence>
<name>A0A5B0RNG7_PUCGR</name>
<comment type="caution">
    <text evidence="10">The sequence shown here is derived from an EMBL/GenBank/DDBJ whole genome shotgun (WGS) entry which is preliminary data.</text>
</comment>
<dbReference type="Proteomes" id="UP000325313">
    <property type="component" value="Unassembled WGS sequence"/>
</dbReference>
<dbReference type="PANTHER" id="PTHR12791">
    <property type="entry name" value="GOLGI SNARE BET1-RELATED"/>
    <property type="match status" value="1"/>
</dbReference>
<keyword evidence="5 8" id="KW-0472">Membrane</keyword>
<feature type="region of interest" description="Disordered" evidence="7">
    <location>
        <begin position="96"/>
        <end position="166"/>
    </location>
</feature>
<reference evidence="10 11" key="1">
    <citation type="submission" date="2019-05" db="EMBL/GenBank/DDBJ databases">
        <title>Emergence of the Ug99 lineage of the wheat stem rust pathogen through somatic hybridization.</title>
        <authorList>
            <person name="Li F."/>
            <person name="Upadhyaya N.M."/>
            <person name="Sperschneider J."/>
            <person name="Matny O."/>
            <person name="Nguyen-Phuc H."/>
            <person name="Mago R."/>
            <person name="Raley C."/>
            <person name="Miller M.E."/>
            <person name="Silverstein K.A.T."/>
            <person name="Henningsen E."/>
            <person name="Hirsch C.D."/>
            <person name="Visser B."/>
            <person name="Pretorius Z.A."/>
            <person name="Steffenson B.J."/>
            <person name="Schwessinger B."/>
            <person name="Dodds P.N."/>
            <person name="Figueroa M."/>
        </authorList>
    </citation>
    <scope>NUCLEOTIDE SEQUENCE [LARGE SCALE GENOMIC DNA]</scope>
    <source>
        <strain evidence="10 11">Ug99</strain>
    </source>
</reference>
<dbReference type="EMBL" id="VDEP01000171">
    <property type="protein sequence ID" value="KAA1126698.1"/>
    <property type="molecule type" value="Genomic_DNA"/>
</dbReference>
<feature type="domain" description="T-SNARE coiled-coil homology" evidence="9">
    <location>
        <begin position="188"/>
        <end position="250"/>
    </location>
</feature>
<dbReference type="PROSITE" id="PS50192">
    <property type="entry name" value="T_SNARE"/>
    <property type="match status" value="1"/>
</dbReference>
<dbReference type="AlphaFoldDB" id="A0A5B0RNG7"/>
<evidence type="ECO:0000259" key="9">
    <source>
        <dbReference type="PROSITE" id="PS50192"/>
    </source>
</evidence>
<keyword evidence="6" id="KW-0175">Coiled coil</keyword>
<evidence type="ECO:0000313" key="11">
    <source>
        <dbReference type="Proteomes" id="UP000325313"/>
    </source>
</evidence>
<evidence type="ECO:0000256" key="7">
    <source>
        <dbReference type="SAM" id="MobiDB-lite"/>
    </source>
</evidence>
<gene>
    <name evidence="10" type="ORF">PGTUg99_033377</name>
</gene>
<dbReference type="FunFam" id="1.20.5.110:FF:000201">
    <property type="entry name" value="Uncharacterized protein"/>
    <property type="match status" value="1"/>
</dbReference>
<keyword evidence="2" id="KW-0813">Transport</keyword>
<accession>A0A5B0RNG7</accession>
<dbReference type="GO" id="GO:0012505">
    <property type="term" value="C:endomembrane system"/>
    <property type="evidence" value="ECO:0007669"/>
    <property type="project" value="UniProtKB-ARBA"/>
</dbReference>
<evidence type="ECO:0000256" key="6">
    <source>
        <dbReference type="SAM" id="Coils"/>
    </source>
</evidence>
<dbReference type="SMART" id="SM00397">
    <property type="entry name" value="t_SNARE"/>
    <property type="match status" value="1"/>
</dbReference>
<evidence type="ECO:0000256" key="2">
    <source>
        <dbReference type="ARBA" id="ARBA00022448"/>
    </source>
</evidence>
<evidence type="ECO:0000256" key="8">
    <source>
        <dbReference type="SAM" id="Phobius"/>
    </source>
</evidence>
<evidence type="ECO:0000256" key="3">
    <source>
        <dbReference type="ARBA" id="ARBA00022692"/>
    </source>
</evidence>
<keyword evidence="3 8" id="KW-0812">Transmembrane</keyword>
<dbReference type="Gene3D" id="1.20.5.110">
    <property type="match status" value="1"/>
</dbReference>
<organism evidence="10 11">
    <name type="scientific">Puccinia graminis f. sp. tritici</name>
    <dbReference type="NCBI Taxonomy" id="56615"/>
    <lineage>
        <taxon>Eukaryota</taxon>
        <taxon>Fungi</taxon>
        <taxon>Dikarya</taxon>
        <taxon>Basidiomycota</taxon>
        <taxon>Pucciniomycotina</taxon>
        <taxon>Pucciniomycetes</taxon>
        <taxon>Pucciniales</taxon>
        <taxon>Pucciniaceae</taxon>
        <taxon>Puccinia</taxon>
    </lineage>
</organism>
<feature type="transmembrane region" description="Helical" evidence="8">
    <location>
        <begin position="259"/>
        <end position="277"/>
    </location>
</feature>
<keyword evidence="4 8" id="KW-1133">Transmembrane helix</keyword>
<dbReference type="GO" id="GO:0005737">
    <property type="term" value="C:cytoplasm"/>
    <property type="evidence" value="ECO:0007669"/>
    <property type="project" value="UniProtKB-ARBA"/>
</dbReference>
<dbReference type="SUPFAM" id="SSF58038">
    <property type="entry name" value="SNARE fusion complex"/>
    <property type="match status" value="1"/>
</dbReference>
<feature type="coiled-coil region" evidence="6">
    <location>
        <begin position="169"/>
        <end position="253"/>
    </location>
</feature>
<evidence type="ECO:0000256" key="1">
    <source>
        <dbReference type="ARBA" id="ARBA00004167"/>
    </source>
</evidence>
<sequence>MTSTKPPTPARLSSISTSLLTSILELSQQNSLELTVNPATKSKILKNLLTLRDGLIQTGIDEQDQILVGLRNQYQRIVGLVRGVGGMETEIQGIDLSLPSSKPPTTTTTTTTTTRTEEPLIDVEGTELEPTSSPVTSNLHQAQNTQSNSQSSMAIDIPSTTRTRSRKAIEEDEELMRSENEQVQRIQQVLLDDQDRTLDELSNAISRQRDLSLHISSELEVQENLLDELDQDLDFTSNRLTRANKRMDNLFKKIAKDGACWTIFGLVAILLFLIVLLK</sequence>
<feature type="compositionally biased region" description="Polar residues" evidence="7">
    <location>
        <begin position="129"/>
        <end position="140"/>
    </location>
</feature>
<protein>
    <recommendedName>
        <fullName evidence="9">t-SNARE coiled-coil homology domain-containing protein</fullName>
    </recommendedName>
</protein>
<feature type="compositionally biased region" description="Low complexity" evidence="7">
    <location>
        <begin position="141"/>
        <end position="152"/>
    </location>
</feature>
<proteinExistence type="predicted"/>
<evidence type="ECO:0000256" key="4">
    <source>
        <dbReference type="ARBA" id="ARBA00022989"/>
    </source>
</evidence>
<feature type="compositionally biased region" description="Low complexity" evidence="7">
    <location>
        <begin position="105"/>
        <end position="114"/>
    </location>
</feature>
<dbReference type="InterPro" id="IPR000727">
    <property type="entry name" value="T_SNARE_dom"/>
</dbReference>
<dbReference type="GO" id="GO:0016020">
    <property type="term" value="C:membrane"/>
    <property type="evidence" value="ECO:0007669"/>
    <property type="project" value="UniProtKB-SubCell"/>
</dbReference>